<protein>
    <submittedName>
        <fullName evidence="1">Uncharacterized protein</fullName>
    </submittedName>
</protein>
<evidence type="ECO:0000313" key="2">
    <source>
        <dbReference type="Proteomes" id="UP000018144"/>
    </source>
</evidence>
<sequence>MIHSGLRIYPRPRTNSKEIKEFGLEEGTKVYYLPDFADYVFLNTLINTNFALKTCNRAIGSASEAT</sequence>
<dbReference type="OrthoDB" id="21550at2759"/>
<accession>U4KU96</accession>
<dbReference type="Proteomes" id="UP000018144">
    <property type="component" value="Unassembled WGS sequence"/>
</dbReference>
<keyword evidence="2" id="KW-1185">Reference proteome</keyword>
<gene>
    <name evidence="1" type="ORF">PCON_02603</name>
</gene>
<dbReference type="AlphaFoldDB" id="U4KU96"/>
<name>U4KU96_PYROM</name>
<dbReference type="EMBL" id="HF935207">
    <property type="protein sequence ID" value="CCX04527.1"/>
    <property type="molecule type" value="Genomic_DNA"/>
</dbReference>
<evidence type="ECO:0000313" key="1">
    <source>
        <dbReference type="EMBL" id="CCX04527.1"/>
    </source>
</evidence>
<proteinExistence type="predicted"/>
<organism evidence="1 2">
    <name type="scientific">Pyronema omphalodes (strain CBS 100304)</name>
    <name type="common">Pyronema confluens</name>
    <dbReference type="NCBI Taxonomy" id="1076935"/>
    <lineage>
        <taxon>Eukaryota</taxon>
        <taxon>Fungi</taxon>
        <taxon>Dikarya</taxon>
        <taxon>Ascomycota</taxon>
        <taxon>Pezizomycotina</taxon>
        <taxon>Pezizomycetes</taxon>
        <taxon>Pezizales</taxon>
        <taxon>Pyronemataceae</taxon>
        <taxon>Pyronema</taxon>
    </lineage>
</organism>
<reference evidence="1 2" key="1">
    <citation type="journal article" date="2013" name="PLoS Genet.">
        <title>The genome and development-dependent transcriptomes of Pyronema confluens: a window into fungal evolution.</title>
        <authorList>
            <person name="Traeger S."/>
            <person name="Altegoer F."/>
            <person name="Freitag M."/>
            <person name="Gabaldon T."/>
            <person name="Kempken F."/>
            <person name="Kumar A."/>
            <person name="Marcet-Houben M."/>
            <person name="Poggeler S."/>
            <person name="Stajich J.E."/>
            <person name="Nowrousian M."/>
        </authorList>
    </citation>
    <scope>NUCLEOTIDE SEQUENCE [LARGE SCALE GENOMIC DNA]</scope>
    <source>
        <strain evidence="2">CBS 100304</strain>
        <tissue evidence="1">Vegetative mycelium</tissue>
    </source>
</reference>